<comment type="caution">
    <text evidence="1">The sequence shown here is derived from an EMBL/GenBank/DDBJ whole genome shotgun (WGS) entry which is preliminary data.</text>
</comment>
<protein>
    <submittedName>
        <fullName evidence="1">Uncharacterized protein</fullName>
    </submittedName>
</protein>
<dbReference type="EMBL" id="VJMJ01000163">
    <property type="protein sequence ID" value="KAF0729536.1"/>
    <property type="molecule type" value="Genomic_DNA"/>
</dbReference>
<sequence length="109" mass="11950">MIICVVRFDPTLLCKANFEAKRYNECITALTKGIHIAPHELKLWYNLALAQEEFAVATLGASEAASAKRWRMSSAPSAICSELNAFLDTAVPKASKKGRRSASNPLRTP</sequence>
<organism evidence="1 2">
    <name type="scientific">Aphanomyces euteiches</name>
    <dbReference type="NCBI Taxonomy" id="100861"/>
    <lineage>
        <taxon>Eukaryota</taxon>
        <taxon>Sar</taxon>
        <taxon>Stramenopiles</taxon>
        <taxon>Oomycota</taxon>
        <taxon>Saprolegniomycetes</taxon>
        <taxon>Saprolegniales</taxon>
        <taxon>Verrucalvaceae</taxon>
        <taxon>Aphanomyces</taxon>
    </lineage>
</organism>
<evidence type="ECO:0000313" key="2">
    <source>
        <dbReference type="Proteomes" id="UP000481153"/>
    </source>
</evidence>
<evidence type="ECO:0000313" key="1">
    <source>
        <dbReference type="EMBL" id="KAF0729536.1"/>
    </source>
</evidence>
<keyword evidence="2" id="KW-1185">Reference proteome</keyword>
<dbReference type="VEuPathDB" id="FungiDB:AeMF1_003414"/>
<dbReference type="Proteomes" id="UP000481153">
    <property type="component" value="Unassembled WGS sequence"/>
</dbReference>
<accession>A0A6G0WQ88</accession>
<proteinExistence type="predicted"/>
<gene>
    <name evidence="1" type="ORF">Ae201684_012804</name>
</gene>
<dbReference type="SUPFAM" id="SSF48452">
    <property type="entry name" value="TPR-like"/>
    <property type="match status" value="1"/>
</dbReference>
<name>A0A6G0WQ88_9STRA</name>
<reference evidence="1 2" key="1">
    <citation type="submission" date="2019-07" db="EMBL/GenBank/DDBJ databases">
        <title>Genomics analysis of Aphanomyces spp. identifies a new class of oomycete effector associated with host adaptation.</title>
        <authorList>
            <person name="Gaulin E."/>
        </authorList>
    </citation>
    <scope>NUCLEOTIDE SEQUENCE [LARGE SCALE GENOMIC DNA]</scope>
    <source>
        <strain evidence="1 2">ATCC 201684</strain>
    </source>
</reference>
<dbReference type="AlphaFoldDB" id="A0A6G0WQ88"/>
<dbReference type="InterPro" id="IPR011990">
    <property type="entry name" value="TPR-like_helical_dom_sf"/>
</dbReference>